<evidence type="ECO:0000313" key="3">
    <source>
        <dbReference type="EMBL" id="MBB6568801.1"/>
    </source>
</evidence>
<dbReference type="Pfam" id="PF13404">
    <property type="entry name" value="HTH_AsnC-type"/>
    <property type="match status" value="2"/>
</dbReference>
<sequence>MTADPFDQLDRDLLHALLLDARAPFRRLAEVLGVSDQTVARRYARLGEANALRVTAWSHPSRVREVQWMLRVRAVPCAAGEVAEALARRPDTSWVNLCAGGTEIECTVYSDDVGPLLLEVLPRTRQVLDVEAFEVLHVFYGGAGFPYAKRGSLRPTQVAELQRHTPEPDADPIALDAIDRRLFAELRRDGRAPIEQLAVACEVSTPTVRRRLRCSTRPVAHWPSTPRSPSWPRPPAHRPCSPRSAATPQRPSTAT</sequence>
<evidence type="ECO:0000313" key="4">
    <source>
        <dbReference type="Proteomes" id="UP000553957"/>
    </source>
</evidence>
<feature type="domain" description="HTH asnC-type" evidence="2">
    <location>
        <begin position="7"/>
        <end position="46"/>
    </location>
</feature>
<dbReference type="InterPro" id="IPR036390">
    <property type="entry name" value="WH_DNA-bd_sf"/>
</dbReference>
<dbReference type="PRINTS" id="PR00033">
    <property type="entry name" value="HTHASNC"/>
</dbReference>
<accession>A0A841SFM5</accession>
<name>A0A841SFM5_9ACTN</name>
<dbReference type="PANTHER" id="PTHR30154:SF34">
    <property type="entry name" value="TRANSCRIPTIONAL REGULATOR AZLB"/>
    <property type="match status" value="1"/>
</dbReference>
<dbReference type="InterPro" id="IPR000485">
    <property type="entry name" value="AsnC-type_HTH_dom"/>
</dbReference>
<dbReference type="PANTHER" id="PTHR30154">
    <property type="entry name" value="LEUCINE-RESPONSIVE REGULATORY PROTEIN"/>
    <property type="match status" value="1"/>
</dbReference>
<protein>
    <submittedName>
        <fullName evidence="3">DNA-binding Lrp family transcriptional regulator</fullName>
    </submittedName>
</protein>
<dbReference type="Gene3D" id="1.10.10.10">
    <property type="entry name" value="Winged helix-like DNA-binding domain superfamily/Winged helix DNA-binding domain"/>
    <property type="match status" value="2"/>
</dbReference>
<dbReference type="InterPro" id="IPR036388">
    <property type="entry name" value="WH-like_DNA-bd_sf"/>
</dbReference>
<dbReference type="EMBL" id="JACHKF010000001">
    <property type="protein sequence ID" value="MBB6568801.1"/>
    <property type="molecule type" value="Genomic_DNA"/>
</dbReference>
<dbReference type="Proteomes" id="UP000553957">
    <property type="component" value="Unassembled WGS sequence"/>
</dbReference>
<dbReference type="RefSeq" id="WP_202886825.1">
    <property type="nucleotide sequence ID" value="NZ_BAAAGT010000019.1"/>
</dbReference>
<dbReference type="SUPFAM" id="SSF46785">
    <property type="entry name" value="Winged helix' DNA-binding domain"/>
    <property type="match status" value="2"/>
</dbReference>
<dbReference type="GO" id="GO:0005829">
    <property type="term" value="C:cytosol"/>
    <property type="evidence" value="ECO:0007669"/>
    <property type="project" value="TreeGrafter"/>
</dbReference>
<reference evidence="3 4" key="1">
    <citation type="submission" date="2020-08" db="EMBL/GenBank/DDBJ databases">
        <title>Sequencing the genomes of 1000 actinobacteria strains.</title>
        <authorList>
            <person name="Klenk H.-P."/>
        </authorList>
    </citation>
    <scope>NUCLEOTIDE SEQUENCE [LARGE SCALE GENOMIC DNA]</scope>
    <source>
        <strain evidence="3 4">DSM 15626</strain>
    </source>
</reference>
<evidence type="ECO:0000259" key="2">
    <source>
        <dbReference type="Pfam" id="PF13404"/>
    </source>
</evidence>
<dbReference type="GO" id="GO:0043200">
    <property type="term" value="P:response to amino acid"/>
    <property type="evidence" value="ECO:0007669"/>
    <property type="project" value="TreeGrafter"/>
</dbReference>
<dbReference type="GO" id="GO:0043565">
    <property type="term" value="F:sequence-specific DNA binding"/>
    <property type="evidence" value="ECO:0007669"/>
    <property type="project" value="InterPro"/>
</dbReference>
<organism evidence="3 4">
    <name type="scientific">Kribbella sandramycini</name>
    <dbReference type="NCBI Taxonomy" id="60450"/>
    <lineage>
        <taxon>Bacteria</taxon>
        <taxon>Bacillati</taxon>
        <taxon>Actinomycetota</taxon>
        <taxon>Actinomycetes</taxon>
        <taxon>Propionibacteriales</taxon>
        <taxon>Kribbellaceae</taxon>
        <taxon>Kribbella</taxon>
    </lineage>
</organism>
<gene>
    <name evidence="3" type="ORF">HNR71_004438</name>
</gene>
<evidence type="ECO:0000256" key="1">
    <source>
        <dbReference type="SAM" id="MobiDB-lite"/>
    </source>
</evidence>
<keyword evidence="3" id="KW-0238">DNA-binding</keyword>
<feature type="domain" description="HTH asnC-type" evidence="2">
    <location>
        <begin position="175"/>
        <end position="213"/>
    </location>
</feature>
<dbReference type="AlphaFoldDB" id="A0A841SFM5"/>
<feature type="compositionally biased region" description="Polar residues" evidence="1">
    <location>
        <begin position="244"/>
        <end position="255"/>
    </location>
</feature>
<proteinExistence type="predicted"/>
<comment type="caution">
    <text evidence="3">The sequence shown here is derived from an EMBL/GenBank/DDBJ whole genome shotgun (WGS) entry which is preliminary data.</text>
</comment>
<feature type="region of interest" description="Disordered" evidence="1">
    <location>
        <begin position="217"/>
        <end position="255"/>
    </location>
</feature>